<proteinExistence type="predicted"/>
<dbReference type="Proteomes" id="UP000814128">
    <property type="component" value="Unassembled WGS sequence"/>
</dbReference>
<accession>A0ACB8QJB4</accession>
<organism evidence="1 2">
    <name type="scientific">Vararia minispora EC-137</name>
    <dbReference type="NCBI Taxonomy" id="1314806"/>
    <lineage>
        <taxon>Eukaryota</taxon>
        <taxon>Fungi</taxon>
        <taxon>Dikarya</taxon>
        <taxon>Basidiomycota</taxon>
        <taxon>Agaricomycotina</taxon>
        <taxon>Agaricomycetes</taxon>
        <taxon>Russulales</taxon>
        <taxon>Lachnocladiaceae</taxon>
        <taxon>Vararia</taxon>
    </lineage>
</organism>
<sequence length="520" mass="58295">MLRAGAPGRMHPLATPLLLLSEQRSPSTPRRGTANFEDEYSDSWARAPPLSIHGNKARKQLVSFLWTAVIDGLQLVTIIILLSLARTMASPTDAPTSEWNACSKPLGAWNAIWTVRAALDVHLAYYHWFQQRKRRLNPTTCTTVLDTLRRLRLRKGMLEIETEQRTDLRAMSGRAVCILHGTADTQLTATRLSAFCTTFTIVWFVMAHIFLYTSTESCRFSSPYLWWLTFSILSIMYIAVAEVLLVALIVFIIGPLLALVFTVALLIMGRHPLQNPHYIKPDIQPISSNLVNSIPLVAYIPPPPDEPSSGPITVPPEALVYPPKSKPAPAPVKKPRFRWLRVKKKQGAKGDEKGGDLEKDGEKDEDDGKPKVWEDNWEKAEYPFVRLEDNRASCAICLLDFEEPKRRGRTLASNGAEHPPEGGDADASDGTVVEVEAQPARDAERNAPRLEDASEGVQPLRLLTCGHVFHQTCLDPWLLRMSGRCPTCQRPVEFPPEVETGRRRRRRRNRELEGPPSDSA</sequence>
<comment type="caution">
    <text evidence="1">The sequence shown here is derived from an EMBL/GenBank/DDBJ whole genome shotgun (WGS) entry which is preliminary data.</text>
</comment>
<reference evidence="1" key="2">
    <citation type="journal article" date="2022" name="New Phytol.">
        <title>Evolutionary transition to the ectomycorrhizal habit in the genomes of a hyperdiverse lineage of mushroom-forming fungi.</title>
        <authorList>
            <person name="Looney B."/>
            <person name="Miyauchi S."/>
            <person name="Morin E."/>
            <person name="Drula E."/>
            <person name="Courty P.E."/>
            <person name="Kohler A."/>
            <person name="Kuo A."/>
            <person name="LaButti K."/>
            <person name="Pangilinan J."/>
            <person name="Lipzen A."/>
            <person name="Riley R."/>
            <person name="Andreopoulos W."/>
            <person name="He G."/>
            <person name="Johnson J."/>
            <person name="Nolan M."/>
            <person name="Tritt A."/>
            <person name="Barry K.W."/>
            <person name="Grigoriev I.V."/>
            <person name="Nagy L.G."/>
            <person name="Hibbett D."/>
            <person name="Henrissat B."/>
            <person name="Matheny P.B."/>
            <person name="Labbe J."/>
            <person name="Martin F.M."/>
        </authorList>
    </citation>
    <scope>NUCLEOTIDE SEQUENCE</scope>
    <source>
        <strain evidence="1">EC-137</strain>
    </source>
</reference>
<dbReference type="EMBL" id="MU273569">
    <property type="protein sequence ID" value="KAI0031727.1"/>
    <property type="molecule type" value="Genomic_DNA"/>
</dbReference>
<name>A0ACB8QJB4_9AGAM</name>
<keyword evidence="2" id="KW-1185">Reference proteome</keyword>
<gene>
    <name evidence="1" type="ORF">K488DRAFT_78889</name>
</gene>
<reference evidence="1" key="1">
    <citation type="submission" date="2021-02" db="EMBL/GenBank/DDBJ databases">
        <authorList>
            <consortium name="DOE Joint Genome Institute"/>
            <person name="Ahrendt S."/>
            <person name="Looney B.P."/>
            <person name="Miyauchi S."/>
            <person name="Morin E."/>
            <person name="Drula E."/>
            <person name="Courty P.E."/>
            <person name="Chicoki N."/>
            <person name="Fauchery L."/>
            <person name="Kohler A."/>
            <person name="Kuo A."/>
            <person name="Labutti K."/>
            <person name="Pangilinan J."/>
            <person name="Lipzen A."/>
            <person name="Riley R."/>
            <person name="Andreopoulos W."/>
            <person name="He G."/>
            <person name="Johnson J."/>
            <person name="Barry K.W."/>
            <person name="Grigoriev I.V."/>
            <person name="Nagy L."/>
            <person name="Hibbett D."/>
            <person name="Henrissat B."/>
            <person name="Matheny P.B."/>
            <person name="Labbe J."/>
            <person name="Martin F."/>
        </authorList>
    </citation>
    <scope>NUCLEOTIDE SEQUENCE</scope>
    <source>
        <strain evidence="1">EC-137</strain>
    </source>
</reference>
<evidence type="ECO:0000313" key="2">
    <source>
        <dbReference type="Proteomes" id="UP000814128"/>
    </source>
</evidence>
<evidence type="ECO:0000313" key="1">
    <source>
        <dbReference type="EMBL" id="KAI0031727.1"/>
    </source>
</evidence>
<protein>
    <submittedName>
        <fullName evidence="1">Uncharacterized protein</fullName>
    </submittedName>
</protein>